<keyword evidence="2" id="KW-0949">S-adenosyl-L-methionine</keyword>
<evidence type="ECO:0000256" key="1">
    <source>
        <dbReference type="ARBA" id="ARBA00022603"/>
    </source>
</evidence>
<dbReference type="Proteomes" id="UP000001953">
    <property type="component" value="Chromosome"/>
</dbReference>
<accession>Q1QIJ8</accession>
<dbReference type="SUPFAM" id="SSF53335">
    <property type="entry name" value="S-adenosyl-L-methionine-dependent methyltransferases"/>
    <property type="match status" value="1"/>
</dbReference>
<dbReference type="GO" id="GO:0003676">
    <property type="term" value="F:nucleic acid binding"/>
    <property type="evidence" value="ECO:0007669"/>
    <property type="project" value="InterPro"/>
</dbReference>
<evidence type="ECO:0000259" key="4">
    <source>
        <dbReference type="Pfam" id="PF05175"/>
    </source>
</evidence>
<dbReference type="GO" id="GO:0008757">
    <property type="term" value="F:S-adenosylmethionine-dependent methyltransferase activity"/>
    <property type="evidence" value="ECO:0007669"/>
    <property type="project" value="UniProtKB-ARBA"/>
</dbReference>
<keyword evidence="6" id="KW-1185">Reference proteome</keyword>
<dbReference type="eggNOG" id="COG4123">
    <property type="taxonomic scope" value="Bacteria"/>
</dbReference>
<dbReference type="STRING" id="323097.Nham_3214"/>
<organism evidence="5 6">
    <name type="scientific">Nitrobacter hamburgensis (strain DSM 10229 / NCIMB 13809 / X14)</name>
    <dbReference type="NCBI Taxonomy" id="323097"/>
    <lineage>
        <taxon>Bacteria</taxon>
        <taxon>Pseudomonadati</taxon>
        <taxon>Pseudomonadota</taxon>
        <taxon>Alphaproteobacteria</taxon>
        <taxon>Hyphomicrobiales</taxon>
        <taxon>Nitrobacteraceae</taxon>
        <taxon>Nitrobacter</taxon>
    </lineage>
</organism>
<dbReference type="InterPro" id="IPR029063">
    <property type="entry name" value="SAM-dependent_MTases_sf"/>
</dbReference>
<dbReference type="GO" id="GO:0032259">
    <property type="term" value="P:methylation"/>
    <property type="evidence" value="ECO:0007669"/>
    <property type="project" value="UniProtKB-KW"/>
</dbReference>
<dbReference type="AlphaFoldDB" id="Q1QIJ8"/>
<feature type="region of interest" description="Disordered" evidence="3">
    <location>
        <begin position="1"/>
        <end position="32"/>
    </location>
</feature>
<dbReference type="PANTHER" id="PTHR47739:SF1">
    <property type="entry name" value="TRNA1(VAL) (ADENINE(37)-N6)-METHYLTRANSFERASE"/>
    <property type="match status" value="1"/>
</dbReference>
<keyword evidence="1 5" id="KW-0489">Methyltransferase</keyword>
<dbReference type="GO" id="GO:0008170">
    <property type="term" value="F:N-methyltransferase activity"/>
    <property type="evidence" value="ECO:0007669"/>
    <property type="project" value="UniProtKB-ARBA"/>
</dbReference>
<dbReference type="InterPro" id="IPR050210">
    <property type="entry name" value="tRNA_Adenine-N(6)_MTase"/>
</dbReference>
<gene>
    <name evidence="5" type="ordered locus">Nham_3214</name>
</gene>
<dbReference type="Pfam" id="PF05175">
    <property type="entry name" value="MTS"/>
    <property type="match status" value="1"/>
</dbReference>
<dbReference type="PANTHER" id="PTHR47739">
    <property type="entry name" value="TRNA1(VAL) (ADENINE(37)-N6)-METHYLTRANSFERASE"/>
    <property type="match status" value="1"/>
</dbReference>
<evidence type="ECO:0000256" key="3">
    <source>
        <dbReference type="SAM" id="MobiDB-lite"/>
    </source>
</evidence>
<proteinExistence type="predicted"/>
<reference evidence="5 6" key="1">
    <citation type="submission" date="2006-03" db="EMBL/GenBank/DDBJ databases">
        <title>Complete sequence of chromosome of Nitrobacter hamburgensis X14.</title>
        <authorList>
            <consortium name="US DOE Joint Genome Institute"/>
            <person name="Copeland A."/>
            <person name="Lucas S."/>
            <person name="Lapidus A."/>
            <person name="Barry K."/>
            <person name="Detter J.C."/>
            <person name="Glavina del Rio T."/>
            <person name="Hammon N."/>
            <person name="Israni S."/>
            <person name="Dalin E."/>
            <person name="Tice H."/>
            <person name="Pitluck S."/>
            <person name="Chain P."/>
            <person name="Malfatti S."/>
            <person name="Shin M."/>
            <person name="Vergez L."/>
            <person name="Schmutz J."/>
            <person name="Larimer F."/>
            <person name="Land M."/>
            <person name="Hauser L."/>
            <person name="Kyrpides N."/>
            <person name="Ivanova N."/>
            <person name="Ward B."/>
            <person name="Arp D."/>
            <person name="Klotz M."/>
            <person name="Stein L."/>
            <person name="O'Mullan G."/>
            <person name="Starkenburg S."/>
            <person name="Sayavedra L."/>
            <person name="Poret-Peterson A.T."/>
            <person name="Gentry M.E."/>
            <person name="Bruce D."/>
            <person name="Richardson P."/>
        </authorList>
    </citation>
    <scope>NUCLEOTIDE SEQUENCE [LARGE SCALE GENOMIC DNA]</scope>
    <source>
        <strain evidence="6">DSM 10229 / NCIMB 13809 / X14</strain>
    </source>
</reference>
<keyword evidence="5" id="KW-0808">Transferase</keyword>
<dbReference type="HOGENOM" id="CLU_061983_1_1_5"/>
<dbReference type="Gene3D" id="3.40.50.150">
    <property type="entry name" value="Vaccinia Virus protein VP39"/>
    <property type="match status" value="1"/>
</dbReference>
<feature type="region of interest" description="Disordered" evidence="3">
    <location>
        <begin position="256"/>
        <end position="288"/>
    </location>
</feature>
<dbReference type="EMBL" id="CP000319">
    <property type="protein sequence ID" value="ABE63949.1"/>
    <property type="molecule type" value="Genomic_DNA"/>
</dbReference>
<evidence type="ECO:0000256" key="2">
    <source>
        <dbReference type="ARBA" id="ARBA00022691"/>
    </source>
</evidence>
<dbReference type="PROSITE" id="PS00092">
    <property type="entry name" value="N6_MTASE"/>
    <property type="match status" value="1"/>
</dbReference>
<evidence type="ECO:0000313" key="5">
    <source>
        <dbReference type="EMBL" id="ABE63949.1"/>
    </source>
</evidence>
<dbReference type="InterPro" id="IPR002052">
    <property type="entry name" value="DNA_methylase_N6_adenine_CS"/>
</dbReference>
<sequence length="288" mass="29974">MTTTIARHASFSPRPGWATNCGPTTPMTGARSDIGEDAFLGGRLRLYQPLSGHRAGHDAMLLAAATPGKPGDRIVDFGAGVGAAGLAVATRVAGIDLVLVERDETLADLARRNAVLNAIAAQICTLDVTGRAETFASAGLGPDSADVVLMNPPFNDSERHRPSPDEGRRAAHVAEPATLEAWVHAARRLLKSGGVLSLIWRSDGLAEVLAALGRGFGGLAIRPVHPDARKPAIRVLVRAVKGSRAPLRLCPGLMLSDETGRPGKEAQDALAGGQGSCPDRRAPVNPRG</sequence>
<feature type="domain" description="Methyltransferase small" evidence="4">
    <location>
        <begin position="61"/>
        <end position="203"/>
    </location>
</feature>
<dbReference type="InterPro" id="IPR007848">
    <property type="entry name" value="Small_mtfrase_dom"/>
</dbReference>
<dbReference type="KEGG" id="nha:Nham_3214"/>
<name>Q1QIJ8_NITHX</name>
<feature type="compositionally biased region" description="Basic and acidic residues" evidence="3">
    <location>
        <begin position="258"/>
        <end position="267"/>
    </location>
</feature>
<protein>
    <submittedName>
        <fullName evidence="5">Methyltransferase small</fullName>
    </submittedName>
</protein>
<evidence type="ECO:0000313" key="6">
    <source>
        <dbReference type="Proteomes" id="UP000001953"/>
    </source>
</evidence>